<name>A0ABT0TSW3_9HELI</name>
<dbReference type="NCBIfam" id="TIGR00573">
    <property type="entry name" value="dnaq"/>
    <property type="match status" value="1"/>
</dbReference>
<accession>A0ABT0TSW3</accession>
<protein>
    <submittedName>
        <fullName evidence="2">3'-5' exonuclease</fullName>
    </submittedName>
</protein>
<keyword evidence="2" id="KW-0540">Nuclease</keyword>
<dbReference type="PANTHER" id="PTHR30231:SF41">
    <property type="entry name" value="DNA POLYMERASE III SUBUNIT EPSILON"/>
    <property type="match status" value="1"/>
</dbReference>
<evidence type="ECO:0000259" key="1">
    <source>
        <dbReference type="SMART" id="SM00479"/>
    </source>
</evidence>
<evidence type="ECO:0000313" key="3">
    <source>
        <dbReference type="Proteomes" id="UP001057522"/>
    </source>
</evidence>
<sequence length="260" mass="29868">MPHRYDRIITKLTRRPLSQNEFLLLLDEVGGLFSERESELEIIKGSGIPLVFAHDKVYLKTTLTPICEERFCIVDIETNGHNPFVHQPIEIGAIVYQGGKICGTFHSFVFCEEIPEYITKLTGITSPMLEKAPKIHQVLETFKLFLGDCVFVAHNVSFDYQFLSNALYRYGFGYLYNPRLCTIKLAKKTFTSPRYSLEFLNEFLEIRHSPLHRALEDSKVALEVFKKSLESLDKKIYTSHDLIKFTEHIDGGNNANPKLS</sequence>
<dbReference type="RefSeq" id="WP_250603598.1">
    <property type="nucleotide sequence ID" value="NZ_JAMOKX010000002.1"/>
</dbReference>
<reference evidence="2" key="1">
    <citation type="submission" date="2022-06" db="EMBL/GenBank/DDBJ databases">
        <title>Helicobacter colisuis sp. nov.</title>
        <authorList>
            <person name="Papic B."/>
            <person name="Gruntar I."/>
        </authorList>
    </citation>
    <scope>NUCLEOTIDE SEQUENCE</scope>
    <source>
        <strain evidence="2">11154-15</strain>
    </source>
</reference>
<gene>
    <name evidence="2" type="ORF">NCR95_02305</name>
</gene>
<dbReference type="NCBIfam" id="NF006316">
    <property type="entry name" value="PRK08517.1"/>
    <property type="match status" value="1"/>
</dbReference>
<keyword evidence="3" id="KW-1185">Reference proteome</keyword>
<evidence type="ECO:0000313" key="2">
    <source>
        <dbReference type="EMBL" id="MCL9819006.1"/>
    </source>
</evidence>
<keyword evidence="2" id="KW-0269">Exonuclease</keyword>
<comment type="caution">
    <text evidence="2">The sequence shown here is derived from an EMBL/GenBank/DDBJ whole genome shotgun (WGS) entry which is preliminary data.</text>
</comment>
<dbReference type="PANTHER" id="PTHR30231">
    <property type="entry name" value="DNA POLYMERASE III SUBUNIT EPSILON"/>
    <property type="match status" value="1"/>
</dbReference>
<dbReference type="InterPro" id="IPR012337">
    <property type="entry name" value="RNaseH-like_sf"/>
</dbReference>
<proteinExistence type="predicted"/>
<dbReference type="Proteomes" id="UP001057522">
    <property type="component" value="Unassembled WGS sequence"/>
</dbReference>
<dbReference type="GO" id="GO:0004527">
    <property type="term" value="F:exonuclease activity"/>
    <property type="evidence" value="ECO:0007669"/>
    <property type="project" value="UniProtKB-KW"/>
</dbReference>
<dbReference type="Gene3D" id="3.30.420.10">
    <property type="entry name" value="Ribonuclease H-like superfamily/Ribonuclease H"/>
    <property type="match status" value="1"/>
</dbReference>
<dbReference type="InterPro" id="IPR036397">
    <property type="entry name" value="RNaseH_sf"/>
</dbReference>
<dbReference type="SUPFAM" id="SSF53098">
    <property type="entry name" value="Ribonuclease H-like"/>
    <property type="match status" value="1"/>
</dbReference>
<feature type="domain" description="Exonuclease" evidence="1">
    <location>
        <begin position="70"/>
        <end position="234"/>
    </location>
</feature>
<organism evidence="2 3">
    <name type="scientific">Helicobacter colisuis</name>
    <dbReference type="NCBI Taxonomy" id="2949739"/>
    <lineage>
        <taxon>Bacteria</taxon>
        <taxon>Pseudomonadati</taxon>
        <taxon>Campylobacterota</taxon>
        <taxon>Epsilonproteobacteria</taxon>
        <taxon>Campylobacterales</taxon>
        <taxon>Helicobacteraceae</taxon>
        <taxon>Helicobacter</taxon>
    </lineage>
</organism>
<dbReference type="SMART" id="SM00479">
    <property type="entry name" value="EXOIII"/>
    <property type="match status" value="1"/>
</dbReference>
<dbReference type="CDD" id="cd06127">
    <property type="entry name" value="DEDDh"/>
    <property type="match status" value="1"/>
</dbReference>
<dbReference type="InterPro" id="IPR006054">
    <property type="entry name" value="DnaQ"/>
</dbReference>
<keyword evidence="2" id="KW-0378">Hydrolase</keyword>
<dbReference type="EMBL" id="JAMOKX010000002">
    <property type="protein sequence ID" value="MCL9819006.1"/>
    <property type="molecule type" value="Genomic_DNA"/>
</dbReference>
<dbReference type="InterPro" id="IPR013520">
    <property type="entry name" value="Ribonucl_H"/>
</dbReference>
<dbReference type="Pfam" id="PF00929">
    <property type="entry name" value="RNase_T"/>
    <property type="match status" value="1"/>
</dbReference>